<gene>
    <name evidence="1" type="ORF">DHETER_LOCUS7356</name>
</gene>
<proteinExistence type="predicted"/>
<dbReference type="EMBL" id="CAJVPU010010238">
    <property type="protein sequence ID" value="CAG8603734.1"/>
    <property type="molecule type" value="Genomic_DNA"/>
</dbReference>
<sequence length="339" mass="39118">MPPQHKLGRKTKPIWQWFSKGEKLNSSHYLAQCNFCKQNCSGEPSKMAKYLLLICEEIHQDKLDNNLLLQVDNYNDNCNDLSKVKNTLVLSIGEKASINYQLLKALILANAPLLFVEDPEVIKLFHMLKSEYKLPSCKWLSTDILDKIYEKVQCSIQHFISDSMFLTLSGDGWTNVSKNGMLNFIITNEKHKSQILKIDNYSDQHHTSNNIFAIYKEIEISLGLNKWIAFISDSGPDFKKVQRLMREVIAFIHTSYLISCSQGSDIIIDIINNSEFWLKLELFYKLLKPYDYVIKILETEKATLGQVAASWAWLHGIVDKSSFTNNDFKDSLIIEIDNY</sequence>
<protein>
    <submittedName>
        <fullName evidence="1">1817_t:CDS:1</fullName>
    </submittedName>
</protein>
<name>A0ACA9MNE2_9GLOM</name>
<comment type="caution">
    <text evidence="1">The sequence shown here is derived from an EMBL/GenBank/DDBJ whole genome shotgun (WGS) entry which is preliminary data.</text>
</comment>
<reference evidence="1" key="1">
    <citation type="submission" date="2021-06" db="EMBL/GenBank/DDBJ databases">
        <authorList>
            <person name="Kallberg Y."/>
            <person name="Tangrot J."/>
            <person name="Rosling A."/>
        </authorList>
    </citation>
    <scope>NUCLEOTIDE SEQUENCE</scope>
    <source>
        <strain evidence="1">IL203A</strain>
    </source>
</reference>
<evidence type="ECO:0000313" key="1">
    <source>
        <dbReference type="EMBL" id="CAG8603734.1"/>
    </source>
</evidence>
<organism evidence="1 2">
    <name type="scientific">Dentiscutata heterogama</name>
    <dbReference type="NCBI Taxonomy" id="1316150"/>
    <lineage>
        <taxon>Eukaryota</taxon>
        <taxon>Fungi</taxon>
        <taxon>Fungi incertae sedis</taxon>
        <taxon>Mucoromycota</taxon>
        <taxon>Glomeromycotina</taxon>
        <taxon>Glomeromycetes</taxon>
        <taxon>Diversisporales</taxon>
        <taxon>Gigasporaceae</taxon>
        <taxon>Dentiscutata</taxon>
    </lineage>
</organism>
<keyword evidence="2" id="KW-1185">Reference proteome</keyword>
<accession>A0ACA9MNE2</accession>
<evidence type="ECO:0000313" key="2">
    <source>
        <dbReference type="Proteomes" id="UP000789702"/>
    </source>
</evidence>
<dbReference type="Proteomes" id="UP000789702">
    <property type="component" value="Unassembled WGS sequence"/>
</dbReference>